<evidence type="ECO:0000313" key="2">
    <source>
        <dbReference type="Proteomes" id="UP001296104"/>
    </source>
</evidence>
<evidence type="ECO:0000313" key="1">
    <source>
        <dbReference type="EMBL" id="CAK3942245.1"/>
    </source>
</evidence>
<keyword evidence="2" id="KW-1185">Reference proteome</keyword>
<accession>A0AAI8YW92</accession>
<dbReference type="Proteomes" id="UP001296104">
    <property type="component" value="Unassembled WGS sequence"/>
</dbReference>
<sequence length="291" mass="33208">MATTHLPHSLLPKSHNTPHRLLILQFQTSHLTKSHLKLQLTLTQTTNWTITRIELHSKTSTYAALDLQEAITNFIRSSPDPQEKFIIYYGGCAFIEETDFQWRWHPTPDFWGSEAERVRYCEGHTARVDPAVALETLIHGTGDRDLLFIFHCPFETASTTFQHTLPRTPGRNIQLLLLPQQTSAPVPESGTCMRQTCMNPTLDTGKGWNHDLDDQGLEALRKCLEKRFQGELEEERKFSLQSLFYSLPGEGYRNAVLMSIMGEAKNFILTKGTVLEGKKMDEEEKEGVMMS</sequence>
<name>A0AAI8YW92_9PEZI</name>
<dbReference type="EMBL" id="CAVMBE010000014">
    <property type="protein sequence ID" value="CAK3942245.1"/>
    <property type="molecule type" value="Genomic_DNA"/>
</dbReference>
<gene>
    <name evidence="1" type="ORF">LECACI_7A003120</name>
</gene>
<reference evidence="1" key="1">
    <citation type="submission" date="2023-11" db="EMBL/GenBank/DDBJ databases">
        <authorList>
            <person name="Alioto T."/>
            <person name="Alioto T."/>
            <person name="Gomez Garrido J."/>
        </authorList>
    </citation>
    <scope>NUCLEOTIDE SEQUENCE</scope>
</reference>
<comment type="caution">
    <text evidence="1">The sequence shown here is derived from an EMBL/GenBank/DDBJ whole genome shotgun (WGS) entry which is preliminary data.</text>
</comment>
<proteinExistence type="predicted"/>
<protein>
    <submittedName>
        <fullName evidence="1">Uncharacterized protein</fullName>
    </submittedName>
</protein>
<organism evidence="1 2">
    <name type="scientific">Lecanosticta acicola</name>
    <dbReference type="NCBI Taxonomy" id="111012"/>
    <lineage>
        <taxon>Eukaryota</taxon>
        <taxon>Fungi</taxon>
        <taxon>Dikarya</taxon>
        <taxon>Ascomycota</taxon>
        <taxon>Pezizomycotina</taxon>
        <taxon>Dothideomycetes</taxon>
        <taxon>Dothideomycetidae</taxon>
        <taxon>Mycosphaerellales</taxon>
        <taxon>Mycosphaerellaceae</taxon>
        <taxon>Lecanosticta</taxon>
    </lineage>
</organism>
<dbReference type="AlphaFoldDB" id="A0AAI8YW92"/>